<dbReference type="AlphaFoldDB" id="A0A533Q6H3"/>
<comment type="caution">
    <text evidence="1">The sequence shown here is derived from an EMBL/GenBank/DDBJ whole genome shotgun (WGS) entry which is preliminary data.</text>
</comment>
<gene>
    <name evidence="1" type="ORF">JETT_3549</name>
</gene>
<name>A0A533Q6H3_9BACT</name>
<protein>
    <submittedName>
        <fullName evidence="1">Uncharacterized protein</fullName>
    </submittedName>
</protein>
<proteinExistence type="predicted"/>
<reference evidence="1 2" key="1">
    <citation type="submission" date="2019-04" db="EMBL/GenBank/DDBJ databases">
        <title>Genome of a novel bacterium Candidatus Jettenia ecosi reconstructed from metagenome of an anammox bioreactor.</title>
        <authorList>
            <person name="Mardanov A.V."/>
            <person name="Beletsky A.V."/>
            <person name="Ravin N.V."/>
            <person name="Botchkova E.A."/>
            <person name="Litti Y.V."/>
            <person name="Nozhevnikova A.N."/>
        </authorList>
    </citation>
    <scope>NUCLEOTIDE SEQUENCE [LARGE SCALE GENOMIC DNA]</scope>
    <source>
        <strain evidence="1">J2</strain>
    </source>
</reference>
<sequence>MNYPSSDNEGFSLASLKRTSANELLLNLFLSKLELDPNDEKIQSAYQELRDYGIIVA</sequence>
<evidence type="ECO:0000313" key="2">
    <source>
        <dbReference type="Proteomes" id="UP000319783"/>
    </source>
</evidence>
<accession>A0A533Q6H3</accession>
<dbReference type="EMBL" id="SULG01000122">
    <property type="protein sequence ID" value="TLD40197.1"/>
    <property type="molecule type" value="Genomic_DNA"/>
</dbReference>
<dbReference type="Proteomes" id="UP000319783">
    <property type="component" value="Unassembled WGS sequence"/>
</dbReference>
<evidence type="ECO:0000313" key="1">
    <source>
        <dbReference type="EMBL" id="TLD40197.1"/>
    </source>
</evidence>
<organism evidence="1 2">
    <name type="scientific">Candidatus Jettenia ecosi</name>
    <dbReference type="NCBI Taxonomy" id="2494326"/>
    <lineage>
        <taxon>Bacteria</taxon>
        <taxon>Pseudomonadati</taxon>
        <taxon>Planctomycetota</taxon>
        <taxon>Candidatus Brocadiia</taxon>
        <taxon>Candidatus Brocadiales</taxon>
        <taxon>Candidatus Brocadiaceae</taxon>
        <taxon>Candidatus Jettenia</taxon>
    </lineage>
</organism>